<sequence>MAEYIATVTAAGRAPIPVEAGDITGRKAHGPMSQQERGRSSDGVSCSTTWAPAATDLSISNERLLPCSPQSEFEESEEVDPDPLL</sequence>
<feature type="region of interest" description="Disordered" evidence="1">
    <location>
        <begin position="61"/>
        <end position="85"/>
    </location>
</feature>
<evidence type="ECO:0000313" key="2">
    <source>
        <dbReference type="EMBL" id="CAL1592591.1"/>
    </source>
</evidence>
<reference evidence="2 3" key="1">
    <citation type="submission" date="2024-04" db="EMBL/GenBank/DDBJ databases">
        <authorList>
            <person name="Waldvogel A.-M."/>
            <person name="Schoenle A."/>
        </authorList>
    </citation>
    <scope>NUCLEOTIDE SEQUENCE [LARGE SCALE GENOMIC DNA]</scope>
</reference>
<evidence type="ECO:0000256" key="1">
    <source>
        <dbReference type="SAM" id="MobiDB-lite"/>
    </source>
</evidence>
<feature type="region of interest" description="Disordered" evidence="1">
    <location>
        <begin position="20"/>
        <end position="48"/>
    </location>
</feature>
<proteinExistence type="predicted"/>
<feature type="compositionally biased region" description="Acidic residues" evidence="1">
    <location>
        <begin position="72"/>
        <end position="85"/>
    </location>
</feature>
<keyword evidence="3" id="KW-1185">Reference proteome</keyword>
<accession>A0AAV2KRH1</accession>
<evidence type="ECO:0000313" key="3">
    <source>
        <dbReference type="Proteomes" id="UP001497482"/>
    </source>
</evidence>
<gene>
    <name evidence="2" type="ORF">KC01_LOCUS21823</name>
</gene>
<organism evidence="2 3">
    <name type="scientific">Knipowitschia caucasica</name>
    <name type="common">Caucasian dwarf goby</name>
    <name type="synonym">Pomatoschistus caucasicus</name>
    <dbReference type="NCBI Taxonomy" id="637954"/>
    <lineage>
        <taxon>Eukaryota</taxon>
        <taxon>Metazoa</taxon>
        <taxon>Chordata</taxon>
        <taxon>Craniata</taxon>
        <taxon>Vertebrata</taxon>
        <taxon>Euteleostomi</taxon>
        <taxon>Actinopterygii</taxon>
        <taxon>Neopterygii</taxon>
        <taxon>Teleostei</taxon>
        <taxon>Neoteleostei</taxon>
        <taxon>Acanthomorphata</taxon>
        <taxon>Gobiaria</taxon>
        <taxon>Gobiiformes</taxon>
        <taxon>Gobioidei</taxon>
        <taxon>Gobiidae</taxon>
        <taxon>Gobiinae</taxon>
        <taxon>Knipowitschia</taxon>
    </lineage>
</organism>
<dbReference type="EMBL" id="OZ035824">
    <property type="protein sequence ID" value="CAL1592591.1"/>
    <property type="molecule type" value="Genomic_DNA"/>
</dbReference>
<name>A0AAV2KRH1_KNICA</name>
<dbReference type="AlphaFoldDB" id="A0AAV2KRH1"/>
<protein>
    <submittedName>
        <fullName evidence="2">Uncharacterized protein</fullName>
    </submittedName>
</protein>
<dbReference type="Proteomes" id="UP001497482">
    <property type="component" value="Chromosome 2"/>
</dbReference>